<dbReference type="VEuPathDB" id="FungiDB:PAAG_06041"/>
<evidence type="ECO:0000313" key="2">
    <source>
        <dbReference type="EMBL" id="EEH34994.2"/>
    </source>
</evidence>
<gene>
    <name evidence="2" type="ORF">PAAG_06041</name>
</gene>
<dbReference type="HOGENOM" id="CLU_2400275_0_0_1"/>
<sequence length="93" mass="10327">MSWRNIKDYATTPCRSDLGDLFRDCPEILVKADTAAERVLEVSFHICQSGESTDDLIVVDDSMVIGHDDEQRGESADMLTSPSMLSARETSMN</sequence>
<dbReference type="EMBL" id="KN294007">
    <property type="protein sequence ID" value="EEH34994.2"/>
    <property type="molecule type" value="Genomic_DNA"/>
</dbReference>
<dbReference type="Proteomes" id="UP000002059">
    <property type="component" value="Partially assembled WGS sequence"/>
</dbReference>
<reference evidence="2 3" key="1">
    <citation type="journal article" date="2011" name="PLoS Genet.">
        <title>Comparative genomic analysis of human fungal pathogens causing paracoccidioidomycosis.</title>
        <authorList>
            <person name="Desjardins C.A."/>
            <person name="Champion M.D."/>
            <person name="Holder J.W."/>
            <person name="Muszewska A."/>
            <person name="Goldberg J."/>
            <person name="Bailao A.M."/>
            <person name="Brigido M.M."/>
            <person name="Ferreira M.E."/>
            <person name="Garcia A.M."/>
            <person name="Grynberg M."/>
            <person name="Gujja S."/>
            <person name="Heiman D.I."/>
            <person name="Henn M.R."/>
            <person name="Kodira C.D."/>
            <person name="Leon-Narvaez H."/>
            <person name="Longo L.V."/>
            <person name="Ma L.J."/>
            <person name="Malavazi I."/>
            <person name="Matsuo A.L."/>
            <person name="Morais F.V."/>
            <person name="Pereira M."/>
            <person name="Rodriguez-Brito S."/>
            <person name="Sakthikumar S."/>
            <person name="Salem-Izacc S.M."/>
            <person name="Sykes S.M."/>
            <person name="Teixeira M.M."/>
            <person name="Vallejo M.C."/>
            <person name="Walter M.E."/>
            <person name="Yandava C."/>
            <person name="Young S."/>
            <person name="Zeng Q."/>
            <person name="Zucker J."/>
            <person name="Felipe M.S."/>
            <person name="Goldman G.H."/>
            <person name="Haas B.J."/>
            <person name="McEwen J.G."/>
            <person name="Nino-Vega G."/>
            <person name="Puccia R."/>
            <person name="San-Blas G."/>
            <person name="Soares C.M."/>
            <person name="Birren B.W."/>
            <person name="Cuomo C.A."/>
        </authorList>
    </citation>
    <scope>NUCLEOTIDE SEQUENCE [LARGE SCALE GENOMIC DNA]</scope>
    <source>
        <strain evidence="3">ATCC MYA-826 / Pb01</strain>
    </source>
</reference>
<dbReference type="RefSeq" id="XP_015699994.1">
    <property type="nucleotide sequence ID" value="XM_015845768.1"/>
</dbReference>
<organism evidence="2 3">
    <name type="scientific">Paracoccidioides lutzii (strain ATCC MYA-826 / Pb01)</name>
    <name type="common">Paracoccidioides brasiliensis</name>
    <dbReference type="NCBI Taxonomy" id="502779"/>
    <lineage>
        <taxon>Eukaryota</taxon>
        <taxon>Fungi</taxon>
        <taxon>Dikarya</taxon>
        <taxon>Ascomycota</taxon>
        <taxon>Pezizomycotina</taxon>
        <taxon>Eurotiomycetes</taxon>
        <taxon>Eurotiomycetidae</taxon>
        <taxon>Onygenales</taxon>
        <taxon>Ajellomycetaceae</taxon>
        <taxon>Paracoccidioides</taxon>
    </lineage>
</organism>
<feature type="compositionally biased region" description="Polar residues" evidence="1">
    <location>
        <begin position="78"/>
        <end position="93"/>
    </location>
</feature>
<evidence type="ECO:0000256" key="1">
    <source>
        <dbReference type="SAM" id="MobiDB-lite"/>
    </source>
</evidence>
<evidence type="ECO:0000313" key="3">
    <source>
        <dbReference type="Proteomes" id="UP000002059"/>
    </source>
</evidence>
<dbReference type="GeneID" id="9095339"/>
<proteinExistence type="predicted"/>
<feature type="region of interest" description="Disordered" evidence="1">
    <location>
        <begin position="69"/>
        <end position="93"/>
    </location>
</feature>
<accession>C1H5K0</accession>
<name>C1H5K0_PARBA</name>
<dbReference type="OrthoDB" id="4187800at2759"/>
<dbReference type="AlphaFoldDB" id="C1H5K0"/>
<keyword evidence="3" id="KW-1185">Reference proteome</keyword>
<dbReference type="KEGG" id="pbl:PAAG_06041"/>
<protein>
    <submittedName>
        <fullName evidence="2">Uncharacterized protein</fullName>
    </submittedName>
</protein>